<name>A0A6J7L8P1_9ZZZZ</name>
<protein>
    <submittedName>
        <fullName evidence="1">Unannotated protein</fullName>
    </submittedName>
</protein>
<organism evidence="1">
    <name type="scientific">freshwater metagenome</name>
    <dbReference type="NCBI Taxonomy" id="449393"/>
    <lineage>
        <taxon>unclassified sequences</taxon>
        <taxon>metagenomes</taxon>
        <taxon>ecological metagenomes</taxon>
    </lineage>
</organism>
<accession>A0A6J7L8P1</accession>
<proteinExistence type="predicted"/>
<evidence type="ECO:0000313" key="1">
    <source>
        <dbReference type="EMBL" id="CAB4964620.1"/>
    </source>
</evidence>
<sequence>MASSIGASSNTMFAALPPSSRVSRLPVPATARWIDLPTSVEPVKATLSAPGCSTSIRPVSPAPVMMFTTPGGRSACWQISANASAVRDVVSAGFRTTVLPAASAGAIFQASMRSGKFQGMT</sequence>
<gene>
    <name evidence="1" type="ORF">UFOPK3772_02536</name>
</gene>
<reference evidence="1" key="1">
    <citation type="submission" date="2020-05" db="EMBL/GenBank/DDBJ databases">
        <authorList>
            <person name="Chiriac C."/>
            <person name="Salcher M."/>
            <person name="Ghai R."/>
            <person name="Kavagutti S V."/>
        </authorList>
    </citation>
    <scope>NUCLEOTIDE SEQUENCE</scope>
</reference>
<dbReference type="AlphaFoldDB" id="A0A6J7L8P1"/>
<dbReference type="EMBL" id="CAFBNE010000101">
    <property type="protein sequence ID" value="CAB4964620.1"/>
    <property type="molecule type" value="Genomic_DNA"/>
</dbReference>